<keyword evidence="10" id="KW-1207">Sterol metabolism</keyword>
<feature type="transmembrane region" description="Helical" evidence="14">
    <location>
        <begin position="158"/>
        <end position="177"/>
    </location>
</feature>
<keyword evidence="6 13" id="KW-1133">Transmembrane helix</keyword>
<evidence type="ECO:0000256" key="1">
    <source>
        <dbReference type="ARBA" id="ARBA00004141"/>
    </source>
</evidence>
<evidence type="ECO:0000256" key="9">
    <source>
        <dbReference type="ARBA" id="ARBA00023136"/>
    </source>
</evidence>
<dbReference type="PANTHER" id="PTHR14207:SF0">
    <property type="entry name" value="3-BETA-HYDROXYSTEROID-DELTA(8),DELTA(7)-ISOMERASE"/>
    <property type="match status" value="1"/>
</dbReference>
<dbReference type="GO" id="GO:0005783">
    <property type="term" value="C:endoplasmic reticulum"/>
    <property type="evidence" value="ECO:0007669"/>
    <property type="project" value="TreeGrafter"/>
</dbReference>
<dbReference type="AlphaFoldDB" id="A0A397UC04"/>
<evidence type="ECO:0000259" key="15">
    <source>
        <dbReference type="PROSITE" id="PS51751"/>
    </source>
</evidence>
<gene>
    <name evidence="16" type="ORF">C2G38_2120248</name>
</gene>
<dbReference type="GO" id="GO:0004769">
    <property type="term" value="F:steroid Delta-isomerase activity"/>
    <property type="evidence" value="ECO:0007669"/>
    <property type="project" value="TreeGrafter"/>
</dbReference>
<reference evidence="16 17" key="1">
    <citation type="submission" date="2018-06" db="EMBL/GenBank/DDBJ databases">
        <title>Comparative genomics reveals the genomic features of Rhizophagus irregularis, R. cerebriforme, R. diaphanum and Gigaspora rosea, and their symbiotic lifestyle signature.</title>
        <authorList>
            <person name="Morin E."/>
            <person name="San Clemente H."/>
            <person name="Chen E.C.H."/>
            <person name="De La Providencia I."/>
            <person name="Hainaut M."/>
            <person name="Kuo A."/>
            <person name="Kohler A."/>
            <person name="Murat C."/>
            <person name="Tang N."/>
            <person name="Roy S."/>
            <person name="Loubradou J."/>
            <person name="Henrissat B."/>
            <person name="Grigoriev I.V."/>
            <person name="Corradi N."/>
            <person name="Roux C."/>
            <person name="Martin F.M."/>
        </authorList>
    </citation>
    <scope>NUCLEOTIDE SEQUENCE [LARGE SCALE GENOMIC DNA]</scope>
    <source>
        <strain evidence="16 17">DAOM 194757</strain>
    </source>
</reference>
<comment type="caution">
    <text evidence="16">The sequence shown here is derived from an EMBL/GenBank/DDBJ whole genome shotgun (WGS) entry which is preliminary data.</text>
</comment>
<dbReference type="EMBL" id="QKWP01002141">
    <property type="protein sequence ID" value="RIB04636.1"/>
    <property type="molecule type" value="Genomic_DNA"/>
</dbReference>
<proteinExistence type="inferred from homology"/>
<evidence type="ECO:0000256" key="13">
    <source>
        <dbReference type="PROSITE-ProRule" id="PRU01087"/>
    </source>
</evidence>
<keyword evidence="3" id="KW-0444">Lipid biosynthesis</keyword>
<comment type="subcellular location">
    <subcellularLocation>
        <location evidence="1">Membrane</location>
        <topology evidence="1">Multi-pass membrane protein</topology>
    </subcellularLocation>
</comment>
<comment type="similarity">
    <text evidence="2">Belongs to the EBP family.</text>
</comment>
<dbReference type="InterPro" id="IPR033118">
    <property type="entry name" value="EXPERA"/>
</dbReference>
<dbReference type="PROSITE" id="PS51751">
    <property type="entry name" value="EXPERA"/>
    <property type="match status" value="1"/>
</dbReference>
<protein>
    <submittedName>
        <fullName evidence="16">Emopamil binding protein</fullName>
    </submittedName>
</protein>
<evidence type="ECO:0000313" key="16">
    <source>
        <dbReference type="EMBL" id="RIB04636.1"/>
    </source>
</evidence>
<dbReference type="GO" id="GO:0016020">
    <property type="term" value="C:membrane"/>
    <property type="evidence" value="ECO:0007669"/>
    <property type="project" value="UniProtKB-SubCell"/>
</dbReference>
<dbReference type="InterPro" id="IPR007905">
    <property type="entry name" value="EBP"/>
</dbReference>
<sequence length="236" mass="27279">MGILSFLSKTEEEEIKVLTSHPYYPTDLKLTNYTEPTYTTEFILISFLSGLLVISAISLAIIIPKQTVTPKNKAVFLWFIITGSIHFFFEGYFALNHETIVNNNGLFDEMWKEYALSDSRYLTSDPFVVMMESITAICWGPLSFITAYAIYANSPFRYISQLIVSLGQLYGLVLYYLTELMEGATHCRPEAYYFWGYFFGANFVWAIASTTLIWQSWYQIVNFAKEDIKRKSKKVE</sequence>
<evidence type="ECO:0000313" key="17">
    <source>
        <dbReference type="Proteomes" id="UP000266673"/>
    </source>
</evidence>
<keyword evidence="11" id="KW-0753">Steroid metabolism</keyword>
<keyword evidence="4 13" id="KW-0812">Transmembrane</keyword>
<dbReference type="GO" id="GO:0016126">
    <property type="term" value="P:sterol biosynthetic process"/>
    <property type="evidence" value="ECO:0007669"/>
    <property type="project" value="UniProtKB-KW"/>
</dbReference>
<evidence type="ECO:0000256" key="14">
    <source>
        <dbReference type="SAM" id="Phobius"/>
    </source>
</evidence>
<dbReference type="PANTHER" id="PTHR14207">
    <property type="entry name" value="STEROL ISOMERASE"/>
    <property type="match status" value="1"/>
</dbReference>
<evidence type="ECO:0000256" key="6">
    <source>
        <dbReference type="ARBA" id="ARBA00022989"/>
    </source>
</evidence>
<accession>A0A397UC04</accession>
<dbReference type="GO" id="GO:0047750">
    <property type="term" value="F:cholestenol delta-isomerase activity"/>
    <property type="evidence" value="ECO:0007669"/>
    <property type="project" value="InterPro"/>
</dbReference>
<feature type="transmembrane region" description="Helical" evidence="14">
    <location>
        <begin position="192"/>
        <end position="214"/>
    </location>
</feature>
<evidence type="ECO:0000256" key="2">
    <source>
        <dbReference type="ARBA" id="ARBA00008337"/>
    </source>
</evidence>
<dbReference type="Pfam" id="PF05241">
    <property type="entry name" value="EBP"/>
    <property type="match status" value="1"/>
</dbReference>
<evidence type="ECO:0000256" key="10">
    <source>
        <dbReference type="ARBA" id="ARBA00023166"/>
    </source>
</evidence>
<keyword evidence="7" id="KW-0756">Sterol biosynthesis</keyword>
<feature type="transmembrane region" description="Helical" evidence="14">
    <location>
        <begin position="42"/>
        <end position="63"/>
    </location>
</feature>
<organism evidence="16 17">
    <name type="scientific">Gigaspora rosea</name>
    <dbReference type="NCBI Taxonomy" id="44941"/>
    <lineage>
        <taxon>Eukaryota</taxon>
        <taxon>Fungi</taxon>
        <taxon>Fungi incertae sedis</taxon>
        <taxon>Mucoromycota</taxon>
        <taxon>Glomeromycotina</taxon>
        <taxon>Glomeromycetes</taxon>
        <taxon>Diversisporales</taxon>
        <taxon>Gigasporaceae</taxon>
        <taxon>Gigaspora</taxon>
    </lineage>
</organism>
<evidence type="ECO:0000256" key="3">
    <source>
        <dbReference type="ARBA" id="ARBA00022516"/>
    </source>
</evidence>
<evidence type="ECO:0000256" key="4">
    <source>
        <dbReference type="ARBA" id="ARBA00022692"/>
    </source>
</evidence>
<evidence type="ECO:0000256" key="8">
    <source>
        <dbReference type="ARBA" id="ARBA00023098"/>
    </source>
</evidence>
<dbReference type="GO" id="GO:0000247">
    <property type="term" value="F:C-8 sterol isomerase activity"/>
    <property type="evidence" value="ECO:0007669"/>
    <property type="project" value="TreeGrafter"/>
</dbReference>
<evidence type="ECO:0000256" key="5">
    <source>
        <dbReference type="ARBA" id="ARBA00022955"/>
    </source>
</evidence>
<keyword evidence="8" id="KW-0443">Lipid metabolism</keyword>
<feature type="transmembrane region" description="Helical" evidence="14">
    <location>
        <begin position="127"/>
        <end position="151"/>
    </location>
</feature>
<evidence type="ECO:0000256" key="12">
    <source>
        <dbReference type="ARBA" id="ARBA00023235"/>
    </source>
</evidence>
<dbReference type="OrthoDB" id="58557at2759"/>
<feature type="domain" description="EXPERA" evidence="15">
    <location>
        <begin position="71"/>
        <end position="213"/>
    </location>
</feature>
<dbReference type="Proteomes" id="UP000266673">
    <property type="component" value="Unassembled WGS sequence"/>
</dbReference>
<feature type="transmembrane region" description="Helical" evidence="14">
    <location>
        <begin position="75"/>
        <end position="95"/>
    </location>
</feature>
<name>A0A397UC04_9GLOM</name>
<dbReference type="STRING" id="44941.A0A397UC04"/>
<evidence type="ECO:0000256" key="7">
    <source>
        <dbReference type="ARBA" id="ARBA00023011"/>
    </source>
</evidence>
<keyword evidence="17" id="KW-1185">Reference proteome</keyword>
<keyword evidence="12" id="KW-0413">Isomerase</keyword>
<evidence type="ECO:0000256" key="11">
    <source>
        <dbReference type="ARBA" id="ARBA00023221"/>
    </source>
</evidence>
<keyword evidence="5" id="KW-0752">Steroid biosynthesis</keyword>
<keyword evidence="9 13" id="KW-0472">Membrane</keyword>